<accession>A0A4R5BZ91</accession>
<feature type="compositionally biased region" description="Basic and acidic residues" evidence="1">
    <location>
        <begin position="97"/>
        <end position="119"/>
    </location>
</feature>
<evidence type="ECO:0008006" key="4">
    <source>
        <dbReference type="Google" id="ProtNLM"/>
    </source>
</evidence>
<feature type="compositionally biased region" description="Basic and acidic residues" evidence="1">
    <location>
        <begin position="144"/>
        <end position="153"/>
    </location>
</feature>
<evidence type="ECO:0000313" key="2">
    <source>
        <dbReference type="EMBL" id="TDD90780.1"/>
    </source>
</evidence>
<dbReference type="AlphaFoldDB" id="A0A4R5BZ91"/>
<organism evidence="2 3">
    <name type="scientific">Actinomadura rubrisoli</name>
    <dbReference type="NCBI Taxonomy" id="2530368"/>
    <lineage>
        <taxon>Bacteria</taxon>
        <taxon>Bacillati</taxon>
        <taxon>Actinomycetota</taxon>
        <taxon>Actinomycetes</taxon>
        <taxon>Streptosporangiales</taxon>
        <taxon>Thermomonosporaceae</taxon>
        <taxon>Actinomadura</taxon>
    </lineage>
</organism>
<evidence type="ECO:0000313" key="3">
    <source>
        <dbReference type="Proteomes" id="UP000294513"/>
    </source>
</evidence>
<evidence type="ECO:0000256" key="1">
    <source>
        <dbReference type="SAM" id="MobiDB-lite"/>
    </source>
</evidence>
<dbReference type="OrthoDB" id="4546967at2"/>
<reference evidence="2 3" key="1">
    <citation type="submission" date="2019-03" db="EMBL/GenBank/DDBJ databases">
        <title>Draft genome sequences of novel Actinobacteria.</title>
        <authorList>
            <person name="Sahin N."/>
            <person name="Ay H."/>
            <person name="Saygin H."/>
        </authorList>
    </citation>
    <scope>NUCLEOTIDE SEQUENCE [LARGE SCALE GENOMIC DNA]</scope>
    <source>
        <strain evidence="2 3">H3C3</strain>
    </source>
</reference>
<name>A0A4R5BZ91_9ACTN</name>
<feature type="compositionally biased region" description="Gly residues" evidence="1">
    <location>
        <begin position="27"/>
        <end position="45"/>
    </location>
</feature>
<feature type="region of interest" description="Disordered" evidence="1">
    <location>
        <begin position="22"/>
        <end position="119"/>
    </location>
</feature>
<feature type="region of interest" description="Disordered" evidence="1">
    <location>
        <begin position="210"/>
        <end position="260"/>
    </location>
</feature>
<sequence>MYENPSTTPGAIIGYRKNGLPIRLIAGGNGEGGDGGNGDQGGTGTEGDQDDDQRGQDDGQASSGGGTGQDAGTAQQGDKDGSLGGDVASLPAWAQKLIRDTRGEAAGHRTKAKDFETKHQGTLDAIAKALGLKTDDAPPNPAKLAEELTKERSSTRAALVELAVYKNAGKHGADPGALGDSRSFLSAVDKLDPAAEDFATKLAAEIKKAVEANPKLKASNGEQSPPSRSGGDFAGGTGGKNDASSMSVDDFRKARQQRRS</sequence>
<comment type="caution">
    <text evidence="2">The sequence shown here is derived from an EMBL/GenBank/DDBJ whole genome shotgun (WGS) entry which is preliminary data.</text>
</comment>
<feature type="region of interest" description="Disordered" evidence="1">
    <location>
        <begin position="132"/>
        <end position="153"/>
    </location>
</feature>
<dbReference type="Proteomes" id="UP000294513">
    <property type="component" value="Unassembled WGS sequence"/>
</dbReference>
<proteinExistence type="predicted"/>
<dbReference type="EMBL" id="SMKU01000049">
    <property type="protein sequence ID" value="TDD90780.1"/>
    <property type="molecule type" value="Genomic_DNA"/>
</dbReference>
<dbReference type="RefSeq" id="WP_131892690.1">
    <property type="nucleotide sequence ID" value="NZ_SMKU01000049.1"/>
</dbReference>
<protein>
    <recommendedName>
        <fullName evidence="4">Scaffolding protein</fullName>
    </recommendedName>
</protein>
<keyword evidence="3" id="KW-1185">Reference proteome</keyword>
<gene>
    <name evidence="2" type="ORF">E1298_12830</name>
</gene>